<evidence type="ECO:0000313" key="1">
    <source>
        <dbReference type="EMBL" id="AFZ27912.1"/>
    </source>
</evidence>
<dbReference type="Proteomes" id="UP000010475">
    <property type="component" value="Chromosome"/>
</dbReference>
<dbReference type="KEGG" id="csg:Cylst_5937"/>
<evidence type="ECO:0000313" key="2">
    <source>
        <dbReference type="Proteomes" id="UP000010475"/>
    </source>
</evidence>
<reference evidence="1 2" key="1">
    <citation type="submission" date="2012-06" db="EMBL/GenBank/DDBJ databases">
        <title>Finished chromosome of genome of Cylindrospermum stagnale PCC 7417.</title>
        <authorList>
            <consortium name="US DOE Joint Genome Institute"/>
            <person name="Gugger M."/>
            <person name="Coursin T."/>
            <person name="Rippka R."/>
            <person name="Tandeau De Marsac N."/>
            <person name="Huntemann M."/>
            <person name="Wei C.-L."/>
            <person name="Han J."/>
            <person name="Detter J.C."/>
            <person name="Han C."/>
            <person name="Tapia R."/>
            <person name="Chen A."/>
            <person name="Kyrpides N."/>
            <person name="Mavromatis K."/>
            <person name="Markowitz V."/>
            <person name="Szeto E."/>
            <person name="Ivanova N."/>
            <person name="Pagani I."/>
            <person name="Pati A."/>
            <person name="Goodwin L."/>
            <person name="Nordberg H.P."/>
            <person name="Cantor M.N."/>
            <person name="Hua S.X."/>
            <person name="Woyke T."/>
            <person name="Kerfeld C.A."/>
        </authorList>
    </citation>
    <scope>NUCLEOTIDE SEQUENCE [LARGE SCALE GENOMIC DNA]</scope>
    <source>
        <strain evidence="1 2">PCC 7417</strain>
    </source>
</reference>
<dbReference type="AlphaFoldDB" id="K9X8C4"/>
<name>K9X8C4_9NOST</name>
<organism evidence="1 2">
    <name type="scientific">Cylindrospermum stagnale PCC 7417</name>
    <dbReference type="NCBI Taxonomy" id="56107"/>
    <lineage>
        <taxon>Bacteria</taxon>
        <taxon>Bacillati</taxon>
        <taxon>Cyanobacteriota</taxon>
        <taxon>Cyanophyceae</taxon>
        <taxon>Nostocales</taxon>
        <taxon>Nostocaceae</taxon>
        <taxon>Cylindrospermum</taxon>
    </lineage>
</organism>
<dbReference type="HOGENOM" id="CLU_2315618_0_0_3"/>
<accession>K9X8C4</accession>
<gene>
    <name evidence="1" type="ORF">Cylst_5937</name>
</gene>
<sequence>MRAISSVTVLLLNESKAIVPDDFPAGTQRYFCLDKRYDYAKVQQIVNWGYMRIFPTIVDDTALPNALMDKSLSVKQGRKLFSTTIQFACALIIFRSEDV</sequence>
<protein>
    <submittedName>
        <fullName evidence="1">Uncharacterized protein</fullName>
    </submittedName>
</protein>
<dbReference type="RefSeq" id="WP_015211145.1">
    <property type="nucleotide sequence ID" value="NC_019757.1"/>
</dbReference>
<keyword evidence="2" id="KW-1185">Reference proteome</keyword>
<proteinExistence type="predicted"/>
<dbReference type="EMBL" id="CP003642">
    <property type="protein sequence ID" value="AFZ27912.1"/>
    <property type="molecule type" value="Genomic_DNA"/>
</dbReference>